<dbReference type="InterPro" id="IPR036291">
    <property type="entry name" value="NAD(P)-bd_dom_sf"/>
</dbReference>
<dbReference type="AlphaFoldDB" id="A0A2M9B8H8"/>
<dbReference type="GO" id="GO:0016616">
    <property type="term" value="F:oxidoreductase activity, acting on the CH-OH group of donors, NAD or NADP as acceptor"/>
    <property type="evidence" value="ECO:0007669"/>
    <property type="project" value="InterPro"/>
</dbReference>
<organism evidence="7 8">
    <name type="scientific">Mumia flava</name>
    <dbReference type="NCBI Taxonomy" id="1348852"/>
    <lineage>
        <taxon>Bacteria</taxon>
        <taxon>Bacillati</taxon>
        <taxon>Actinomycetota</taxon>
        <taxon>Actinomycetes</taxon>
        <taxon>Propionibacteriales</taxon>
        <taxon>Nocardioidaceae</taxon>
        <taxon>Mumia</taxon>
    </lineage>
</organism>
<accession>A0A2M9B8H8</accession>
<keyword evidence="2 4" id="KW-0560">Oxidoreductase</keyword>
<dbReference type="SUPFAM" id="SSF51735">
    <property type="entry name" value="NAD(P)-binding Rossmann-fold domains"/>
    <property type="match status" value="1"/>
</dbReference>
<feature type="domain" description="D-isomer specific 2-hydroxyacid dehydrogenase catalytic" evidence="5">
    <location>
        <begin position="18"/>
        <end position="316"/>
    </location>
</feature>
<proteinExistence type="inferred from homology"/>
<dbReference type="PROSITE" id="PS00671">
    <property type="entry name" value="D_2_HYDROXYACID_DH_3"/>
    <property type="match status" value="1"/>
</dbReference>
<dbReference type="Pfam" id="PF02826">
    <property type="entry name" value="2-Hacid_dh_C"/>
    <property type="match status" value="1"/>
</dbReference>
<comment type="similarity">
    <text evidence="1 4">Belongs to the D-isomer specific 2-hydroxyacid dehydrogenase family.</text>
</comment>
<name>A0A2M9B8H8_9ACTN</name>
<evidence type="ECO:0000313" key="7">
    <source>
        <dbReference type="EMBL" id="PJJ54249.1"/>
    </source>
</evidence>
<dbReference type="InterPro" id="IPR050857">
    <property type="entry name" value="D-2-hydroxyacid_DH"/>
</dbReference>
<dbReference type="InterPro" id="IPR006140">
    <property type="entry name" value="D-isomer_DH_NAD-bd"/>
</dbReference>
<dbReference type="PANTHER" id="PTHR42789:SF1">
    <property type="entry name" value="D-ISOMER SPECIFIC 2-HYDROXYACID DEHYDROGENASE FAMILY PROTEIN (AFU_ORTHOLOGUE AFUA_6G10090)"/>
    <property type="match status" value="1"/>
</dbReference>
<dbReference type="InterPro" id="IPR006139">
    <property type="entry name" value="D-isomer_2_OHA_DH_cat_dom"/>
</dbReference>
<dbReference type="GO" id="GO:0051287">
    <property type="term" value="F:NAD binding"/>
    <property type="evidence" value="ECO:0007669"/>
    <property type="project" value="InterPro"/>
</dbReference>
<dbReference type="Gene3D" id="3.40.50.720">
    <property type="entry name" value="NAD(P)-binding Rossmann-like Domain"/>
    <property type="match status" value="2"/>
</dbReference>
<comment type="caution">
    <text evidence="7">The sequence shown here is derived from an EMBL/GenBank/DDBJ whole genome shotgun (WGS) entry which is preliminary data.</text>
</comment>
<feature type="domain" description="D-isomer specific 2-hydroxyacid dehydrogenase NAD-binding" evidence="6">
    <location>
        <begin position="111"/>
        <end position="285"/>
    </location>
</feature>
<gene>
    <name evidence="7" type="ORF">CLV56_3757</name>
</gene>
<dbReference type="EMBL" id="PGEZ01000002">
    <property type="protein sequence ID" value="PJJ54249.1"/>
    <property type="molecule type" value="Genomic_DNA"/>
</dbReference>
<dbReference type="SUPFAM" id="SSF52283">
    <property type="entry name" value="Formate/glycerate dehydrogenase catalytic domain-like"/>
    <property type="match status" value="1"/>
</dbReference>
<dbReference type="InterPro" id="IPR029753">
    <property type="entry name" value="D-isomer_DH_CS"/>
</dbReference>
<keyword evidence="8" id="KW-1185">Reference proteome</keyword>
<evidence type="ECO:0000259" key="5">
    <source>
        <dbReference type="Pfam" id="PF00389"/>
    </source>
</evidence>
<dbReference type="PANTHER" id="PTHR42789">
    <property type="entry name" value="D-ISOMER SPECIFIC 2-HYDROXYACID DEHYDROGENASE FAMILY PROTEIN (AFU_ORTHOLOGUE AFUA_6G10090)"/>
    <property type="match status" value="1"/>
</dbReference>
<dbReference type="OrthoDB" id="117809at2"/>
<evidence type="ECO:0000256" key="4">
    <source>
        <dbReference type="RuleBase" id="RU003719"/>
    </source>
</evidence>
<keyword evidence="3" id="KW-0520">NAD</keyword>
<reference evidence="7 8" key="1">
    <citation type="submission" date="2017-11" db="EMBL/GenBank/DDBJ databases">
        <title>Genomic Encyclopedia of Archaeal and Bacterial Type Strains, Phase II (KMG-II): From Individual Species to Whole Genera.</title>
        <authorList>
            <person name="Goeker M."/>
        </authorList>
    </citation>
    <scope>NUCLEOTIDE SEQUENCE [LARGE SCALE GENOMIC DNA]</scope>
    <source>
        <strain evidence="7 8">DSM 27763</strain>
    </source>
</reference>
<dbReference type="RefSeq" id="WP_100415425.1">
    <property type="nucleotide sequence ID" value="NZ_PGEZ01000002.1"/>
</dbReference>
<dbReference type="CDD" id="cd12172">
    <property type="entry name" value="PGDH_like_2"/>
    <property type="match status" value="1"/>
</dbReference>
<dbReference type="FunFam" id="3.40.50.720:FF:000203">
    <property type="entry name" value="D-3-phosphoglycerate dehydrogenase (SerA)"/>
    <property type="match status" value="1"/>
</dbReference>
<protein>
    <submittedName>
        <fullName evidence="7">D-3-phosphoglycerate dehydrogenase/(S)-sulfolactate dehydrogenase</fullName>
    </submittedName>
</protein>
<evidence type="ECO:0000256" key="1">
    <source>
        <dbReference type="ARBA" id="ARBA00005854"/>
    </source>
</evidence>
<evidence type="ECO:0000313" key="8">
    <source>
        <dbReference type="Proteomes" id="UP000230842"/>
    </source>
</evidence>
<dbReference type="Proteomes" id="UP000230842">
    <property type="component" value="Unassembled WGS sequence"/>
</dbReference>
<evidence type="ECO:0000256" key="3">
    <source>
        <dbReference type="ARBA" id="ARBA00023027"/>
    </source>
</evidence>
<dbReference type="Pfam" id="PF00389">
    <property type="entry name" value="2-Hacid_dh"/>
    <property type="match status" value="1"/>
</dbReference>
<sequence>MPRVLITTDYLCPGDDVDAYLRAAGMDTVHLPMRGARDPEELAAALEGIDAALIANEPMTADVLGRADRLRAVVRTGVGYDSVDVEAAARHGITVSNLPGINANAVAEYTLGLLLASARRLVASAAGVAAGGWPREDGHELRGATLGLVGFGASARAVTPLARAFGMEVLCTTQVPPDERGDVAGEVSFVGLEELLARSDYVSIHTALNDRTRGLIDADAFTRMKPNAILINTARGPIVDEQALVDAVRDRRIAGAALDVVAAEPLPPDSPLRDVDGIVVYSHMAGQTAEARAAAGMRGAEEIVAALAGRPRSSVNQHLIDAAPRTAAADALTAGGQPS</sequence>
<evidence type="ECO:0000259" key="6">
    <source>
        <dbReference type="Pfam" id="PF02826"/>
    </source>
</evidence>
<evidence type="ECO:0000256" key="2">
    <source>
        <dbReference type="ARBA" id="ARBA00023002"/>
    </source>
</evidence>